<comment type="caution">
    <text evidence="2">The sequence shown here is derived from an EMBL/GenBank/DDBJ whole genome shotgun (WGS) entry which is preliminary data.</text>
</comment>
<gene>
    <name evidence="2" type="ORF">RFI_16432</name>
</gene>
<dbReference type="AlphaFoldDB" id="X6N650"/>
<feature type="compositionally biased region" description="Low complexity" evidence="1">
    <location>
        <begin position="145"/>
        <end position="176"/>
    </location>
</feature>
<dbReference type="EMBL" id="ASPP01012266">
    <property type="protein sequence ID" value="ETO20787.1"/>
    <property type="molecule type" value="Genomic_DNA"/>
</dbReference>
<feature type="region of interest" description="Disordered" evidence="1">
    <location>
        <begin position="36"/>
        <end position="58"/>
    </location>
</feature>
<evidence type="ECO:0000313" key="3">
    <source>
        <dbReference type="Proteomes" id="UP000023152"/>
    </source>
</evidence>
<reference evidence="2 3" key="1">
    <citation type="journal article" date="2013" name="Curr. Biol.">
        <title>The Genome of the Foraminiferan Reticulomyxa filosa.</title>
        <authorList>
            <person name="Glockner G."/>
            <person name="Hulsmann N."/>
            <person name="Schleicher M."/>
            <person name="Noegel A.A."/>
            <person name="Eichinger L."/>
            <person name="Gallinger C."/>
            <person name="Pawlowski J."/>
            <person name="Sierra R."/>
            <person name="Euteneuer U."/>
            <person name="Pillet L."/>
            <person name="Moustafa A."/>
            <person name="Platzer M."/>
            <person name="Groth M."/>
            <person name="Szafranski K."/>
            <person name="Schliwa M."/>
        </authorList>
    </citation>
    <scope>NUCLEOTIDE SEQUENCE [LARGE SCALE GENOMIC DNA]</scope>
</reference>
<sequence>MDQLFSHFILPVLLKSILDKPSQDVMTTLTSSARNEVQMSSAADDKQTATSHREKQESLRTRIDRQLALFLLTQVLKVFSEGGFVNALIVALMHPNPPKLVNQLIECPPPNAVKPSVAVVRILCRRRAYYRRSISQSSDSETNVNNNSNSNSNSNNSNNNNNNNSNNSNSNNSNSNASAKDNEEREDSSSFQQKRVAFFLYTI</sequence>
<organism evidence="2 3">
    <name type="scientific">Reticulomyxa filosa</name>
    <dbReference type="NCBI Taxonomy" id="46433"/>
    <lineage>
        <taxon>Eukaryota</taxon>
        <taxon>Sar</taxon>
        <taxon>Rhizaria</taxon>
        <taxon>Retaria</taxon>
        <taxon>Foraminifera</taxon>
        <taxon>Monothalamids</taxon>
        <taxon>Reticulomyxidae</taxon>
        <taxon>Reticulomyxa</taxon>
    </lineage>
</organism>
<evidence type="ECO:0000313" key="2">
    <source>
        <dbReference type="EMBL" id="ETO20787.1"/>
    </source>
</evidence>
<protein>
    <submittedName>
        <fullName evidence="2">Uncharacterized protein</fullName>
    </submittedName>
</protein>
<feature type="compositionally biased region" description="Basic and acidic residues" evidence="1">
    <location>
        <begin position="43"/>
        <end position="58"/>
    </location>
</feature>
<feature type="region of interest" description="Disordered" evidence="1">
    <location>
        <begin position="134"/>
        <end position="191"/>
    </location>
</feature>
<keyword evidence="3" id="KW-1185">Reference proteome</keyword>
<proteinExistence type="predicted"/>
<accession>X6N650</accession>
<feature type="non-terminal residue" evidence="2">
    <location>
        <position position="203"/>
    </location>
</feature>
<name>X6N650_RETFI</name>
<evidence type="ECO:0000256" key="1">
    <source>
        <dbReference type="SAM" id="MobiDB-lite"/>
    </source>
</evidence>
<dbReference type="Proteomes" id="UP000023152">
    <property type="component" value="Unassembled WGS sequence"/>
</dbReference>